<dbReference type="AlphaFoldDB" id="A0AAJ7W6H6"/>
<dbReference type="SUPFAM" id="SSF48403">
    <property type="entry name" value="Ankyrin repeat"/>
    <property type="match status" value="1"/>
</dbReference>
<gene>
    <name evidence="4" type="primary">LOC112495181</name>
</gene>
<organism evidence="3 4">
    <name type="scientific">Cephus cinctus</name>
    <name type="common">Wheat stem sawfly</name>
    <dbReference type="NCBI Taxonomy" id="211228"/>
    <lineage>
        <taxon>Eukaryota</taxon>
        <taxon>Metazoa</taxon>
        <taxon>Ecdysozoa</taxon>
        <taxon>Arthropoda</taxon>
        <taxon>Hexapoda</taxon>
        <taxon>Insecta</taxon>
        <taxon>Pterygota</taxon>
        <taxon>Neoptera</taxon>
        <taxon>Endopterygota</taxon>
        <taxon>Hymenoptera</taxon>
        <taxon>Cephoidea</taxon>
        <taxon>Cephidae</taxon>
        <taxon>Cephus</taxon>
    </lineage>
</organism>
<dbReference type="Pfam" id="PF00023">
    <property type="entry name" value="Ank"/>
    <property type="match status" value="1"/>
</dbReference>
<sequence>MKRRDHCLTPVQNSNMNSFDVIEDDSISIYEILIALIQDSIISINIQRITMGTVFLIIAIMSSLLYRFRKRDHIIQSTTENGTKYSKKEIDIDAVIRSKILLNHRNIHAELYAVASKCYNVHCAIRCIELVNYCPHLMNVKREFTGFTPFHCACYYGHTCLVEYMLSKGANPGLKTKDGKNAICIAFYHFINNPSKKDFSCLDVLYQAGCNFDFDNGWYHYFLKIVRQTHNKRLMNWLLIYGQTPKVNKNLRSTSLPPLTETATLHYACK</sequence>
<feature type="repeat" description="ANK" evidence="1">
    <location>
        <begin position="145"/>
        <end position="177"/>
    </location>
</feature>
<accession>A0AAJ7W6H6</accession>
<keyword evidence="1" id="KW-0040">ANK repeat</keyword>
<dbReference type="PROSITE" id="PS50297">
    <property type="entry name" value="ANK_REP_REGION"/>
    <property type="match status" value="1"/>
</dbReference>
<evidence type="ECO:0000256" key="2">
    <source>
        <dbReference type="SAM" id="Phobius"/>
    </source>
</evidence>
<dbReference type="Gene3D" id="1.25.40.20">
    <property type="entry name" value="Ankyrin repeat-containing domain"/>
    <property type="match status" value="1"/>
</dbReference>
<reference evidence="4" key="1">
    <citation type="submission" date="2025-08" db="UniProtKB">
        <authorList>
            <consortium name="RefSeq"/>
        </authorList>
    </citation>
    <scope>IDENTIFICATION</scope>
</reference>
<dbReference type="PROSITE" id="PS50088">
    <property type="entry name" value="ANK_REPEAT"/>
    <property type="match status" value="1"/>
</dbReference>
<dbReference type="Proteomes" id="UP000694920">
    <property type="component" value="Unplaced"/>
</dbReference>
<dbReference type="KEGG" id="ccin:112495181"/>
<evidence type="ECO:0000313" key="3">
    <source>
        <dbReference type="Proteomes" id="UP000694920"/>
    </source>
</evidence>
<feature type="transmembrane region" description="Helical" evidence="2">
    <location>
        <begin position="49"/>
        <end position="68"/>
    </location>
</feature>
<dbReference type="SMART" id="SM00248">
    <property type="entry name" value="ANK"/>
    <property type="match status" value="2"/>
</dbReference>
<evidence type="ECO:0000256" key="1">
    <source>
        <dbReference type="PROSITE-ProRule" id="PRU00023"/>
    </source>
</evidence>
<name>A0AAJ7W6H6_CEPCN</name>
<keyword evidence="2" id="KW-1133">Transmembrane helix</keyword>
<dbReference type="InterPro" id="IPR036770">
    <property type="entry name" value="Ankyrin_rpt-contain_sf"/>
</dbReference>
<protein>
    <submittedName>
        <fullName evidence="4">Uncharacterized protein LOC112495181 isoform X1</fullName>
    </submittedName>
</protein>
<dbReference type="RefSeq" id="XP_024946398.1">
    <property type="nucleotide sequence ID" value="XM_025090630.1"/>
</dbReference>
<dbReference type="GeneID" id="112495181"/>
<dbReference type="InterPro" id="IPR002110">
    <property type="entry name" value="Ankyrin_rpt"/>
</dbReference>
<evidence type="ECO:0000313" key="4">
    <source>
        <dbReference type="RefSeq" id="XP_024946398.1"/>
    </source>
</evidence>
<keyword evidence="3" id="KW-1185">Reference proteome</keyword>
<keyword evidence="2" id="KW-0812">Transmembrane</keyword>
<proteinExistence type="predicted"/>
<keyword evidence="2" id="KW-0472">Membrane</keyword>